<keyword evidence="2" id="KW-1185">Reference proteome</keyword>
<sequence length="127" mass="14205">MYHPTPSQLSMSTVLPDIRNEGDIKLLVDCFCQKAHQDALLAPIFGAMAAVHWPNHLTSLYDYWSSTLFGRTNRTGQPIPQQLAMPARGSYQRQWIGLFNKAVEENFAGAKAEEAKVKAQTITITIE</sequence>
<name>A0A1W1VP52_9BACT</name>
<dbReference type="EMBL" id="FWWW01000067">
    <property type="protein sequence ID" value="SMB94841.1"/>
    <property type="molecule type" value="Genomic_DNA"/>
</dbReference>
<gene>
    <name evidence="1" type="ORF">SAMN00120144_2088</name>
</gene>
<dbReference type="AlphaFoldDB" id="A0A1W1VP52"/>
<organism evidence="1 2">
    <name type="scientific">Hymenobacter roseosalivarius DSM 11622</name>
    <dbReference type="NCBI Taxonomy" id="645990"/>
    <lineage>
        <taxon>Bacteria</taxon>
        <taxon>Pseudomonadati</taxon>
        <taxon>Bacteroidota</taxon>
        <taxon>Cytophagia</taxon>
        <taxon>Cytophagales</taxon>
        <taxon>Hymenobacteraceae</taxon>
        <taxon>Hymenobacter</taxon>
    </lineage>
</organism>
<dbReference type="InterPro" id="IPR009050">
    <property type="entry name" value="Globin-like_sf"/>
</dbReference>
<dbReference type="GO" id="GO:0019825">
    <property type="term" value="F:oxygen binding"/>
    <property type="evidence" value="ECO:0007669"/>
    <property type="project" value="InterPro"/>
</dbReference>
<dbReference type="Gene3D" id="1.10.490.10">
    <property type="entry name" value="Globins"/>
    <property type="match status" value="1"/>
</dbReference>
<protein>
    <submittedName>
        <fullName evidence="1">Sec-independent protein translocase protein TatC</fullName>
    </submittedName>
</protein>
<reference evidence="1 2" key="1">
    <citation type="submission" date="2017-04" db="EMBL/GenBank/DDBJ databases">
        <authorList>
            <person name="Afonso C.L."/>
            <person name="Miller P.J."/>
            <person name="Scott M.A."/>
            <person name="Spackman E."/>
            <person name="Goraichik I."/>
            <person name="Dimitrov K.M."/>
            <person name="Suarez D.L."/>
            <person name="Swayne D.E."/>
        </authorList>
    </citation>
    <scope>NUCLEOTIDE SEQUENCE [LARGE SCALE GENOMIC DNA]</scope>
    <source>
        <strain evidence="1 2">DSM 11622</strain>
    </source>
</reference>
<dbReference type="CDD" id="cd08916">
    <property type="entry name" value="TrHb3_P"/>
    <property type="match status" value="1"/>
</dbReference>
<dbReference type="GO" id="GO:0020037">
    <property type="term" value="F:heme binding"/>
    <property type="evidence" value="ECO:0007669"/>
    <property type="project" value="InterPro"/>
</dbReference>
<accession>A0A1W1VP52</accession>
<proteinExistence type="predicted"/>
<dbReference type="STRING" id="645990.SAMN00120144_2088"/>
<dbReference type="SUPFAM" id="SSF46458">
    <property type="entry name" value="Globin-like"/>
    <property type="match status" value="1"/>
</dbReference>
<evidence type="ECO:0000313" key="1">
    <source>
        <dbReference type="EMBL" id="SMB94841.1"/>
    </source>
</evidence>
<dbReference type="InterPro" id="IPR012292">
    <property type="entry name" value="Globin/Proto"/>
</dbReference>
<dbReference type="Proteomes" id="UP000192266">
    <property type="component" value="Unassembled WGS sequence"/>
</dbReference>
<evidence type="ECO:0000313" key="2">
    <source>
        <dbReference type="Proteomes" id="UP000192266"/>
    </source>
</evidence>